<dbReference type="Proteomes" id="UP001596398">
    <property type="component" value="Unassembled WGS sequence"/>
</dbReference>
<name>A0ABD5ZKJ3_9EURY</name>
<evidence type="ECO:0000259" key="5">
    <source>
        <dbReference type="PROSITE" id="PS50146"/>
    </source>
</evidence>
<evidence type="ECO:0000256" key="3">
    <source>
        <dbReference type="ARBA" id="ARBA00022777"/>
    </source>
</evidence>
<keyword evidence="7" id="KW-1185">Reference proteome</keyword>
<evidence type="ECO:0000313" key="6">
    <source>
        <dbReference type="EMBL" id="MFC7234076.1"/>
    </source>
</evidence>
<keyword evidence="1 6" id="KW-0808">Transferase</keyword>
<dbReference type="EMBL" id="JBHTAP010000001">
    <property type="protein sequence ID" value="MFC7234076.1"/>
    <property type="molecule type" value="Genomic_DNA"/>
</dbReference>
<dbReference type="InterPro" id="IPR045540">
    <property type="entry name" value="YegS/DAGK_C"/>
</dbReference>
<evidence type="ECO:0000256" key="4">
    <source>
        <dbReference type="ARBA" id="ARBA00022840"/>
    </source>
</evidence>
<dbReference type="SUPFAM" id="SSF111331">
    <property type="entry name" value="NAD kinase/diacylglycerol kinase-like"/>
    <property type="match status" value="1"/>
</dbReference>
<keyword evidence="3 6" id="KW-0418">Kinase</keyword>
<dbReference type="InterPro" id="IPR005218">
    <property type="entry name" value="Diacylglycerol/lipid_kinase"/>
</dbReference>
<comment type="caution">
    <text evidence="6">The sequence shown here is derived from an EMBL/GenBank/DDBJ whole genome shotgun (WGS) entry which is preliminary data.</text>
</comment>
<dbReference type="PANTHER" id="PTHR12358">
    <property type="entry name" value="SPHINGOSINE KINASE"/>
    <property type="match status" value="1"/>
</dbReference>
<dbReference type="GeneID" id="79265739"/>
<reference evidence="6 7" key="1">
    <citation type="journal article" date="2019" name="Int. J. Syst. Evol. Microbiol.">
        <title>The Global Catalogue of Microorganisms (GCM) 10K type strain sequencing project: providing services to taxonomists for standard genome sequencing and annotation.</title>
        <authorList>
            <consortium name="The Broad Institute Genomics Platform"/>
            <consortium name="The Broad Institute Genome Sequencing Center for Infectious Disease"/>
            <person name="Wu L."/>
            <person name="Ma J."/>
        </authorList>
    </citation>
    <scope>NUCLEOTIDE SEQUENCE [LARGE SCALE GENOMIC DNA]</scope>
    <source>
        <strain evidence="6 7">DT85</strain>
    </source>
</reference>
<dbReference type="InterPro" id="IPR050187">
    <property type="entry name" value="Lipid_Phosphate_FormReg"/>
</dbReference>
<dbReference type="NCBIfam" id="TIGR00147">
    <property type="entry name" value="YegS/Rv2252/BmrU family lipid kinase"/>
    <property type="match status" value="1"/>
</dbReference>
<dbReference type="Gene3D" id="3.40.50.10330">
    <property type="entry name" value="Probable inorganic polyphosphate/atp-NAD kinase, domain 1"/>
    <property type="match status" value="1"/>
</dbReference>
<dbReference type="InterPro" id="IPR001206">
    <property type="entry name" value="Diacylglycerol_kinase_cat_dom"/>
</dbReference>
<accession>A0ABD5ZKJ3</accession>
<evidence type="ECO:0000256" key="2">
    <source>
        <dbReference type="ARBA" id="ARBA00022741"/>
    </source>
</evidence>
<dbReference type="Pfam" id="PF00781">
    <property type="entry name" value="DAGK_cat"/>
    <property type="match status" value="1"/>
</dbReference>
<evidence type="ECO:0000313" key="7">
    <source>
        <dbReference type="Proteomes" id="UP001596398"/>
    </source>
</evidence>
<feature type="domain" description="DAGKc" evidence="5">
    <location>
        <begin position="1"/>
        <end position="126"/>
    </location>
</feature>
<dbReference type="Pfam" id="PF19279">
    <property type="entry name" value="YegS_C"/>
    <property type="match status" value="1"/>
</dbReference>
<dbReference type="PROSITE" id="PS50146">
    <property type="entry name" value="DAGK"/>
    <property type="match status" value="1"/>
</dbReference>
<sequence length="320" mass="34463">MRVLVRNPNSGDRATSKRAATLAEKRGFDVRDSTARGETRTLAAEAAREPDVTQIAACGGDGTLNEVVRGVADADALDDVELGVVPAGTGNDFADNLGVRGVEHAFEVLARGERRRLDLGWVAGDERPFVNSCVGGLTAESSRKTSPAAKKRLGVLAYVLRTLAETRTFEGLELDVRAGADDDASSGSDPSRERGDRLWTGTALMVLVGNGRRFPGERMRQANMEDGLLNVVVIERAPTIDYLARGAADRLLRRGASHLTRLKVPRLDVRHAGDPATFSLDGETLSRTDITLRSRPGAMRFRVGEGYDPAPEEWGKSKGN</sequence>
<dbReference type="SMART" id="SM00046">
    <property type="entry name" value="DAGKc"/>
    <property type="match status" value="1"/>
</dbReference>
<dbReference type="PANTHER" id="PTHR12358:SF54">
    <property type="entry name" value="SPHINGOSINE KINASE RELATED PROTEIN"/>
    <property type="match status" value="1"/>
</dbReference>
<organism evidence="6 7">
    <name type="scientific">Halosegnis marinus</name>
    <dbReference type="NCBI Taxonomy" id="3034023"/>
    <lineage>
        <taxon>Archaea</taxon>
        <taxon>Methanobacteriati</taxon>
        <taxon>Methanobacteriota</taxon>
        <taxon>Stenosarchaea group</taxon>
        <taxon>Halobacteria</taxon>
        <taxon>Halobacteriales</taxon>
        <taxon>Natronomonadaceae</taxon>
        <taxon>Halosegnis</taxon>
    </lineage>
</organism>
<dbReference type="Gene3D" id="2.60.200.40">
    <property type="match status" value="1"/>
</dbReference>
<dbReference type="InterPro" id="IPR016064">
    <property type="entry name" value="NAD/diacylglycerol_kinase_sf"/>
</dbReference>
<dbReference type="RefSeq" id="WP_276235073.1">
    <property type="nucleotide sequence ID" value="NZ_CP119802.1"/>
</dbReference>
<dbReference type="GO" id="GO:0005524">
    <property type="term" value="F:ATP binding"/>
    <property type="evidence" value="ECO:0007669"/>
    <property type="project" value="UniProtKB-KW"/>
</dbReference>
<dbReference type="AlphaFoldDB" id="A0ABD5ZKJ3"/>
<keyword evidence="2" id="KW-0547">Nucleotide-binding</keyword>
<proteinExistence type="predicted"/>
<dbReference type="GO" id="GO:0016301">
    <property type="term" value="F:kinase activity"/>
    <property type="evidence" value="ECO:0007669"/>
    <property type="project" value="UniProtKB-KW"/>
</dbReference>
<protein>
    <submittedName>
        <fullName evidence="6">Diacylglycerol/lipid kinase family protein</fullName>
        <ecNumber evidence="6">2.7.1.-</ecNumber>
    </submittedName>
</protein>
<keyword evidence="4" id="KW-0067">ATP-binding</keyword>
<dbReference type="EC" id="2.7.1.-" evidence="6"/>
<evidence type="ECO:0000256" key="1">
    <source>
        <dbReference type="ARBA" id="ARBA00022679"/>
    </source>
</evidence>
<gene>
    <name evidence="6" type="ORF">ACFQJ4_01970</name>
</gene>
<dbReference type="InterPro" id="IPR017438">
    <property type="entry name" value="ATP-NAD_kinase_N"/>
</dbReference>